<dbReference type="Proteomes" id="UP001328107">
    <property type="component" value="Unassembled WGS sequence"/>
</dbReference>
<evidence type="ECO:0000259" key="3">
    <source>
        <dbReference type="Pfam" id="PF25473"/>
    </source>
</evidence>
<feature type="region of interest" description="Disordered" evidence="1">
    <location>
        <begin position="1"/>
        <end position="25"/>
    </location>
</feature>
<dbReference type="AlphaFoldDB" id="A0AAN5DGC0"/>
<feature type="transmembrane region" description="Helical" evidence="2">
    <location>
        <begin position="76"/>
        <end position="99"/>
    </location>
</feature>
<keyword evidence="2" id="KW-0472">Membrane</keyword>
<organism evidence="4 5">
    <name type="scientific">Pristionchus mayeri</name>
    <dbReference type="NCBI Taxonomy" id="1317129"/>
    <lineage>
        <taxon>Eukaryota</taxon>
        <taxon>Metazoa</taxon>
        <taxon>Ecdysozoa</taxon>
        <taxon>Nematoda</taxon>
        <taxon>Chromadorea</taxon>
        <taxon>Rhabditida</taxon>
        <taxon>Rhabditina</taxon>
        <taxon>Diplogasteromorpha</taxon>
        <taxon>Diplogasteroidea</taxon>
        <taxon>Neodiplogasteridae</taxon>
        <taxon>Pristionchus</taxon>
    </lineage>
</organism>
<evidence type="ECO:0000313" key="5">
    <source>
        <dbReference type="Proteomes" id="UP001328107"/>
    </source>
</evidence>
<keyword evidence="2" id="KW-0812">Transmembrane</keyword>
<keyword evidence="5" id="KW-1185">Reference proteome</keyword>
<protein>
    <recommendedName>
        <fullName evidence="3">Matrix-remodeling-associated protein 7 helical domain-containing protein</fullName>
    </recommendedName>
</protein>
<comment type="caution">
    <text evidence="4">The sequence shown here is derived from an EMBL/GenBank/DDBJ whole genome shotgun (WGS) entry which is preliminary data.</text>
</comment>
<accession>A0AAN5DGC0</accession>
<feature type="compositionally biased region" description="Acidic residues" evidence="1">
    <location>
        <begin position="172"/>
        <end position="182"/>
    </location>
</feature>
<dbReference type="PANTHER" id="PTHR21845">
    <property type="entry name" value="TRANSMEMBRANE ANCHOR PROTEIN 1"/>
    <property type="match status" value="1"/>
</dbReference>
<gene>
    <name evidence="4" type="ORF">PMAYCL1PPCAC_32621</name>
</gene>
<evidence type="ECO:0000256" key="1">
    <source>
        <dbReference type="SAM" id="MobiDB-lite"/>
    </source>
</evidence>
<feature type="non-terminal residue" evidence="4">
    <location>
        <position position="1"/>
    </location>
</feature>
<name>A0AAN5DGC0_9BILA</name>
<proteinExistence type="predicted"/>
<evidence type="ECO:0000256" key="2">
    <source>
        <dbReference type="SAM" id="Phobius"/>
    </source>
</evidence>
<feature type="region of interest" description="Disordered" evidence="1">
    <location>
        <begin position="160"/>
        <end position="182"/>
    </location>
</feature>
<feature type="region of interest" description="Disordered" evidence="1">
    <location>
        <begin position="109"/>
        <end position="135"/>
    </location>
</feature>
<feature type="compositionally biased region" description="Pro residues" evidence="1">
    <location>
        <begin position="10"/>
        <end position="25"/>
    </location>
</feature>
<dbReference type="PANTHER" id="PTHR21845:SF2">
    <property type="entry name" value="MATRIX-REMODELING-ASSOCIATED PROTEIN 7"/>
    <property type="match status" value="1"/>
</dbReference>
<reference evidence="5" key="1">
    <citation type="submission" date="2022-10" db="EMBL/GenBank/DDBJ databases">
        <title>Genome assembly of Pristionchus species.</title>
        <authorList>
            <person name="Yoshida K."/>
            <person name="Sommer R.J."/>
        </authorList>
    </citation>
    <scope>NUCLEOTIDE SEQUENCE [LARGE SCALE GENOMIC DNA]</scope>
    <source>
        <strain evidence="5">RS5460</strain>
    </source>
</reference>
<feature type="domain" description="Matrix-remodeling-associated protein 7 helical" evidence="3">
    <location>
        <begin position="228"/>
        <end position="288"/>
    </location>
</feature>
<keyword evidence="2" id="KW-1133">Transmembrane helix</keyword>
<dbReference type="InterPro" id="IPR026622">
    <property type="entry name" value="Mxra7"/>
</dbReference>
<feature type="compositionally biased region" description="Acidic residues" evidence="1">
    <location>
        <begin position="122"/>
        <end position="134"/>
    </location>
</feature>
<sequence length="290" mass="32939">PHTMSCSASRPPPPSSLPQMEPPSPQMSQYVKMDRVLEKVFKLFGMESFFESWRGGELDKWLERRFPTHLKDHVNVIVIGTAVLGSVIGFLIFYCFFSYQSRKREGYRLAESDESGLPTASMEEEEEGEEEDENTPLRILQGRFNKEVISNLHKFNKQNGELIELGNGTDSENSDDGDDEDEGEMPILEIAEIGESGYLDGNEQKQDEGAGEAAMIEKIGTLHGKLATAKIRQESIKMKKKMSADEREEEARIRAQQLEAIMELMNKDKDKFGENSEELLVTQMEELYNI</sequence>
<evidence type="ECO:0000313" key="4">
    <source>
        <dbReference type="EMBL" id="GMR62426.1"/>
    </source>
</evidence>
<dbReference type="InterPro" id="IPR057534">
    <property type="entry name" value="MXRA7_helical"/>
</dbReference>
<dbReference type="EMBL" id="BTRK01000006">
    <property type="protein sequence ID" value="GMR62426.1"/>
    <property type="molecule type" value="Genomic_DNA"/>
</dbReference>
<dbReference type="Pfam" id="PF25473">
    <property type="entry name" value="MXRA7_helical"/>
    <property type="match status" value="1"/>
</dbReference>